<reference evidence="2" key="1">
    <citation type="journal article" date="2019" name="Int. J. Syst. Evol. Microbiol.">
        <title>The Global Catalogue of Microorganisms (GCM) 10K type strain sequencing project: providing services to taxonomists for standard genome sequencing and annotation.</title>
        <authorList>
            <consortium name="The Broad Institute Genomics Platform"/>
            <consortium name="The Broad Institute Genome Sequencing Center for Infectious Disease"/>
            <person name="Wu L."/>
            <person name="Ma J."/>
        </authorList>
    </citation>
    <scope>NUCLEOTIDE SEQUENCE [LARGE SCALE GENOMIC DNA]</scope>
    <source>
        <strain evidence="2">NBRC 108728</strain>
    </source>
</reference>
<dbReference type="EMBL" id="AP027732">
    <property type="protein sequence ID" value="BDZ51313.1"/>
    <property type="molecule type" value="Genomic_DNA"/>
</dbReference>
<dbReference type="RefSeq" id="WP_286344097.1">
    <property type="nucleotide sequence ID" value="NZ_AP027732.1"/>
</dbReference>
<organism evidence="1 2">
    <name type="scientific">Frondihabitans sucicola</name>
    <dbReference type="NCBI Taxonomy" id="1268041"/>
    <lineage>
        <taxon>Bacteria</taxon>
        <taxon>Bacillati</taxon>
        <taxon>Actinomycetota</taxon>
        <taxon>Actinomycetes</taxon>
        <taxon>Micrococcales</taxon>
        <taxon>Microbacteriaceae</taxon>
        <taxon>Frondihabitans</taxon>
    </lineage>
</organism>
<sequence length="69" mass="7195">MSASEFSVLIDVDGAGSHPAAGSVTAATATELLSARSVTRSVQAAERAGFTAVVFDDHPFRRRHRGPTP</sequence>
<evidence type="ECO:0008006" key="3">
    <source>
        <dbReference type="Google" id="ProtNLM"/>
    </source>
</evidence>
<gene>
    <name evidence="1" type="ORF">GCM10025867_35540</name>
</gene>
<dbReference type="InterPro" id="IPR036661">
    <property type="entry name" value="Luciferase-like_sf"/>
</dbReference>
<dbReference type="Proteomes" id="UP001321486">
    <property type="component" value="Chromosome"/>
</dbReference>
<protein>
    <recommendedName>
        <fullName evidence="3">LLM class flavin-dependent oxidoreductase</fullName>
    </recommendedName>
</protein>
<evidence type="ECO:0000313" key="2">
    <source>
        <dbReference type="Proteomes" id="UP001321486"/>
    </source>
</evidence>
<keyword evidence="2" id="KW-1185">Reference proteome</keyword>
<accession>A0ABN6Y282</accession>
<proteinExistence type="predicted"/>
<name>A0ABN6Y282_9MICO</name>
<dbReference type="Gene3D" id="3.20.20.30">
    <property type="entry name" value="Luciferase-like domain"/>
    <property type="match status" value="1"/>
</dbReference>
<evidence type="ECO:0000313" key="1">
    <source>
        <dbReference type="EMBL" id="BDZ51313.1"/>
    </source>
</evidence>
<dbReference type="SUPFAM" id="SSF51679">
    <property type="entry name" value="Bacterial luciferase-like"/>
    <property type="match status" value="1"/>
</dbReference>